<evidence type="ECO:0000313" key="3">
    <source>
        <dbReference type="Proteomes" id="UP000792457"/>
    </source>
</evidence>
<dbReference type="InterPro" id="IPR043193">
    <property type="entry name" value="GLOD4"/>
</dbReference>
<dbReference type="PANTHER" id="PTHR46466">
    <property type="entry name" value="GLYOXALASE DOMAIN-CONTAINING PROTEIN 4"/>
    <property type="match status" value="1"/>
</dbReference>
<dbReference type="Gene3D" id="3.10.180.10">
    <property type="entry name" value="2,3-Dihydroxybiphenyl 1,2-Dioxygenase, domain 1"/>
    <property type="match status" value="2"/>
</dbReference>
<proteinExistence type="predicted"/>
<reference evidence="2" key="2">
    <citation type="submission" date="2017-10" db="EMBL/GenBank/DDBJ databases">
        <title>Ladona fulva Genome sequencing and assembly.</title>
        <authorList>
            <person name="Murali S."/>
            <person name="Richards S."/>
            <person name="Bandaranaike D."/>
            <person name="Bellair M."/>
            <person name="Blankenburg K."/>
            <person name="Chao H."/>
            <person name="Dinh H."/>
            <person name="Doddapaneni H."/>
            <person name="Dugan-Rocha S."/>
            <person name="Elkadiri S."/>
            <person name="Gnanaolivu R."/>
            <person name="Hernandez B."/>
            <person name="Skinner E."/>
            <person name="Javaid M."/>
            <person name="Lee S."/>
            <person name="Li M."/>
            <person name="Ming W."/>
            <person name="Munidasa M."/>
            <person name="Muniz J."/>
            <person name="Nguyen L."/>
            <person name="Hughes D."/>
            <person name="Osuji N."/>
            <person name="Pu L.-L."/>
            <person name="Puazo M."/>
            <person name="Qu C."/>
            <person name="Quiroz J."/>
            <person name="Raj R."/>
            <person name="Weissenberger G."/>
            <person name="Xin Y."/>
            <person name="Zou X."/>
            <person name="Han Y."/>
            <person name="Worley K."/>
            <person name="Muzny D."/>
            <person name="Gibbs R."/>
        </authorList>
    </citation>
    <scope>NUCLEOTIDE SEQUENCE</scope>
    <source>
        <strain evidence="2">Sampled in the wild</strain>
    </source>
</reference>
<gene>
    <name evidence="2" type="ORF">J437_LFUL009477</name>
</gene>
<dbReference type="SUPFAM" id="SSF54593">
    <property type="entry name" value="Glyoxalase/Bleomycin resistance protein/Dihydroxybiphenyl dioxygenase"/>
    <property type="match status" value="1"/>
</dbReference>
<dbReference type="Pfam" id="PF21207">
    <property type="entry name" value="GLOD4_N"/>
    <property type="match status" value="1"/>
</dbReference>
<name>A0A8K0NZE1_LADFU</name>
<dbReference type="EMBL" id="KZ308239">
    <property type="protein sequence ID" value="KAG8225484.1"/>
    <property type="molecule type" value="Genomic_DNA"/>
</dbReference>
<evidence type="ECO:0000259" key="1">
    <source>
        <dbReference type="Pfam" id="PF21207"/>
    </source>
</evidence>
<dbReference type="AlphaFoldDB" id="A0A8K0NZE1"/>
<protein>
    <recommendedName>
        <fullName evidence="1">Glyoxalase domain-containing protein</fullName>
    </recommendedName>
</protein>
<keyword evidence="3" id="KW-1185">Reference proteome</keyword>
<accession>A0A8K0NZE1</accession>
<feature type="domain" description="Glyoxalase" evidence="1">
    <location>
        <begin position="64"/>
        <end position="104"/>
    </location>
</feature>
<dbReference type="OrthoDB" id="1545884at2759"/>
<dbReference type="InterPro" id="IPR059155">
    <property type="entry name" value="GLOD4_dom"/>
</dbReference>
<dbReference type="Proteomes" id="UP000792457">
    <property type="component" value="Unassembled WGS sequence"/>
</dbReference>
<dbReference type="InterPro" id="IPR029068">
    <property type="entry name" value="Glyas_Bleomycin-R_OHBP_Dase"/>
</dbReference>
<reference evidence="2" key="1">
    <citation type="submission" date="2013-04" db="EMBL/GenBank/DDBJ databases">
        <authorList>
            <person name="Qu J."/>
            <person name="Murali S.C."/>
            <person name="Bandaranaike D."/>
            <person name="Bellair M."/>
            <person name="Blankenburg K."/>
            <person name="Chao H."/>
            <person name="Dinh H."/>
            <person name="Doddapaneni H."/>
            <person name="Downs B."/>
            <person name="Dugan-Rocha S."/>
            <person name="Elkadiri S."/>
            <person name="Gnanaolivu R.D."/>
            <person name="Hernandez B."/>
            <person name="Javaid M."/>
            <person name="Jayaseelan J.C."/>
            <person name="Lee S."/>
            <person name="Li M."/>
            <person name="Ming W."/>
            <person name="Munidasa M."/>
            <person name="Muniz J."/>
            <person name="Nguyen L."/>
            <person name="Ongeri F."/>
            <person name="Osuji N."/>
            <person name="Pu L.-L."/>
            <person name="Puazo M."/>
            <person name="Qu C."/>
            <person name="Quiroz J."/>
            <person name="Raj R."/>
            <person name="Weissenberger G."/>
            <person name="Xin Y."/>
            <person name="Zou X."/>
            <person name="Han Y."/>
            <person name="Richards S."/>
            <person name="Worley K."/>
            <person name="Muzny D."/>
            <person name="Gibbs R."/>
        </authorList>
    </citation>
    <scope>NUCLEOTIDE SEQUENCE</scope>
    <source>
        <strain evidence="2">Sampled in the wild</strain>
    </source>
</reference>
<evidence type="ECO:0000313" key="2">
    <source>
        <dbReference type="EMBL" id="KAG8225484.1"/>
    </source>
</evidence>
<sequence>MKGRALHYVFKIADRKLTAKFYREILGMKVCRFTAYSKIARKYFHSMICRGSVKSYELGNDFIGMTIKSREAIARAKEHNWPMTEEKGHHVLEAPGGYKFYLIDEPQPTDKDPVEKVALASSNLQRSVDYWNGILGLKIFQQTDKSVLLGFGENEAKLELHDIGKVGYF</sequence>
<comment type="caution">
    <text evidence="2">The sequence shown here is derived from an EMBL/GenBank/DDBJ whole genome shotgun (WGS) entry which is preliminary data.</text>
</comment>
<organism evidence="2 3">
    <name type="scientific">Ladona fulva</name>
    <name type="common">Scarce chaser dragonfly</name>
    <name type="synonym">Libellula fulva</name>
    <dbReference type="NCBI Taxonomy" id="123851"/>
    <lineage>
        <taxon>Eukaryota</taxon>
        <taxon>Metazoa</taxon>
        <taxon>Ecdysozoa</taxon>
        <taxon>Arthropoda</taxon>
        <taxon>Hexapoda</taxon>
        <taxon>Insecta</taxon>
        <taxon>Pterygota</taxon>
        <taxon>Palaeoptera</taxon>
        <taxon>Odonata</taxon>
        <taxon>Epiprocta</taxon>
        <taxon>Anisoptera</taxon>
        <taxon>Libelluloidea</taxon>
        <taxon>Libellulidae</taxon>
        <taxon>Ladona</taxon>
    </lineage>
</organism>
<dbReference type="PANTHER" id="PTHR46466:SF1">
    <property type="entry name" value="GLYOXALASE DOMAIN-CONTAINING PROTEIN 4"/>
    <property type="match status" value="1"/>
</dbReference>